<protein>
    <submittedName>
        <fullName evidence="1">Tail protein</fullName>
    </submittedName>
</protein>
<sequence length="392" mass="40957">MALTTKLFSDLITFTRASGAGRFNAAGQYEWLAPDQPRIDYDPVTGECRGLLIEEQRTNLLTYSSDFANAAWQKEYVSISSGVAQSPDGTANAAKMVENSANSTHQIRLTINPSATTAGVSVAVYVKADGRSRVRVFVYGTAVFTASGYAERGAYFDLSAGTVTSNDATTSSISAIGGGWYRISISQSVVAAGIFNFKVSLVSSSGATSYQGDGTSGIYIWGAQLEAGSSPSSYIPTTNAQVTRAADVASVNVLSPWFNASEGTLVVEYSGEVLSNSARVAAFGPVTPGAYLGIGANGGFNTGWYSSGLYGLPSGIAGQINKQAISYVPGALSGSINGSNPVTRQGSDFVGASSQMLIGQNNNASSRLNGHIRSIRYYPKRLSDSELQQLTG</sequence>
<reference evidence="1" key="1">
    <citation type="submission" date="2024-06" db="EMBL/GenBank/DDBJ databases">
        <authorList>
            <person name="Agudelo-Romero P."/>
            <person name="Caparros-Martin J.A."/>
            <person name="Sharma A."/>
            <person name="Saladie M."/>
            <person name="Stick S.M."/>
            <person name="O'Gara F."/>
        </authorList>
    </citation>
    <scope>NUCLEOTIDE SEQUENCE</scope>
    <source>
        <strain evidence="1">VContig4</strain>
    </source>
</reference>
<dbReference type="SUPFAM" id="SSF49899">
    <property type="entry name" value="Concanavalin A-like lectins/glucanases"/>
    <property type="match status" value="1"/>
</dbReference>
<dbReference type="Gene3D" id="2.60.120.200">
    <property type="match status" value="1"/>
</dbReference>
<name>A0AB39BZ06_9CAUD</name>
<dbReference type="EMBL" id="PP986818">
    <property type="protein sequence ID" value="XDI97912.1"/>
    <property type="molecule type" value="Genomic_DNA"/>
</dbReference>
<proteinExistence type="predicted"/>
<organism evidence="1">
    <name type="scientific">Pakpunavirus sp</name>
    <dbReference type="NCBI Taxonomy" id="2833053"/>
    <lineage>
        <taxon>Viruses</taxon>
        <taxon>Duplodnaviria</taxon>
        <taxon>Heunggongvirae</taxon>
        <taxon>Uroviricota</taxon>
        <taxon>Caudoviricetes</taxon>
        <taxon>Vandenendeviridae</taxon>
        <taxon>Skurskavirinae</taxon>
        <taxon>Pakpunavirus</taxon>
    </lineage>
</organism>
<accession>A0AB39BZ06</accession>
<evidence type="ECO:0000313" key="1">
    <source>
        <dbReference type="EMBL" id="XDI97912.1"/>
    </source>
</evidence>
<dbReference type="InterPro" id="IPR013320">
    <property type="entry name" value="ConA-like_dom_sf"/>
</dbReference>